<dbReference type="STRING" id="1537102.L0AUL3"/>
<evidence type="ECO:0000313" key="8">
    <source>
        <dbReference type="Proteomes" id="UP000031512"/>
    </source>
</evidence>
<dbReference type="GO" id="GO:0005524">
    <property type="term" value="F:ATP binding"/>
    <property type="evidence" value="ECO:0007669"/>
    <property type="project" value="UniProtKB-KW"/>
</dbReference>
<dbReference type="Gene3D" id="3.30.930.10">
    <property type="entry name" value="Bira Bifunctional Protein, Domain 2"/>
    <property type="match status" value="1"/>
</dbReference>
<dbReference type="Pfam" id="PF00587">
    <property type="entry name" value="tRNA-synt_2b"/>
    <property type="match status" value="1"/>
</dbReference>
<dbReference type="eggNOG" id="KOG2324">
    <property type="taxonomic scope" value="Eukaryota"/>
</dbReference>
<dbReference type="GO" id="GO:0005739">
    <property type="term" value="C:mitochondrion"/>
    <property type="evidence" value="ECO:0007669"/>
    <property type="project" value="TreeGrafter"/>
</dbReference>
<feature type="domain" description="Aminoacyl-transfer RNA synthetases class-II family profile" evidence="6">
    <location>
        <begin position="98"/>
        <end position="328"/>
    </location>
</feature>
<dbReference type="OrthoDB" id="10267474at2759"/>
<accession>L0AUL3</accession>
<gene>
    <name evidence="7" type="ORF">BEWA_017540</name>
</gene>
<dbReference type="InterPro" id="IPR006195">
    <property type="entry name" value="aa-tRNA-synth_II"/>
</dbReference>
<dbReference type="SUPFAM" id="SSF55681">
    <property type="entry name" value="Class II aaRS and biotin synthetases"/>
    <property type="match status" value="1"/>
</dbReference>
<dbReference type="InterPro" id="IPR036621">
    <property type="entry name" value="Anticodon-bd_dom_sf"/>
</dbReference>
<dbReference type="Gene3D" id="3.40.50.800">
    <property type="entry name" value="Anticodon-binding domain"/>
    <property type="match status" value="1"/>
</dbReference>
<evidence type="ECO:0000256" key="5">
    <source>
        <dbReference type="SAM" id="SignalP"/>
    </source>
</evidence>
<reference evidence="7 8" key="1">
    <citation type="journal article" date="2012" name="BMC Genomics">
        <title>Comparative genomic analysis and phylogenetic position of Theileria equi.</title>
        <authorList>
            <person name="Kappmeyer L.S."/>
            <person name="Thiagarajan M."/>
            <person name="Herndon D.R."/>
            <person name="Ramsay J.D."/>
            <person name="Caler E."/>
            <person name="Djikeng A."/>
            <person name="Gillespie J.J."/>
            <person name="Lau A.O."/>
            <person name="Roalson E.H."/>
            <person name="Silva J.C."/>
            <person name="Silva M.G."/>
            <person name="Suarez C.E."/>
            <person name="Ueti M.W."/>
            <person name="Nene V.M."/>
            <person name="Mealey R.H."/>
            <person name="Knowles D.P."/>
            <person name="Brayton K.A."/>
        </authorList>
    </citation>
    <scope>NUCLEOTIDE SEQUENCE [LARGE SCALE GENOMIC DNA]</scope>
    <source>
        <strain evidence="7 8">WA</strain>
    </source>
</reference>
<dbReference type="GO" id="GO:0006433">
    <property type="term" value="P:prolyl-tRNA aminoacylation"/>
    <property type="evidence" value="ECO:0007669"/>
    <property type="project" value="TreeGrafter"/>
</dbReference>
<dbReference type="InterPro" id="IPR004154">
    <property type="entry name" value="Anticodon-bd"/>
</dbReference>
<dbReference type="PANTHER" id="PTHR42753:SF2">
    <property type="entry name" value="PROLINE--TRNA LIGASE"/>
    <property type="match status" value="1"/>
</dbReference>
<dbReference type="InterPro" id="IPR050062">
    <property type="entry name" value="Pro-tRNA_synthetase"/>
</dbReference>
<dbReference type="PROSITE" id="PS50862">
    <property type="entry name" value="AA_TRNA_LIGASE_II"/>
    <property type="match status" value="1"/>
</dbReference>
<evidence type="ECO:0000256" key="2">
    <source>
        <dbReference type="ARBA" id="ARBA00022741"/>
    </source>
</evidence>
<sequence length="537" mass="61226">MCKCVAVYIIIITVIQYSSGFKHGAHNLFYDTYSSHKSSGIYRNGLSKAHSNLNSELIGIPNNRSEDVSASPKTLLQKCGIASKLTSGICTILPVGNRIVNRIKRIIATEMSSIGAAEVTFPIMQYASLFKSGSNPFDKELYKVIDRDTQEHVLSPTCEDLATVVLRDVCSPFSKKFLPLLVYQVNTKFRDEIRANSLRCKEFIMKDAYSFHSDESSAEDMYSKFLITYGKILDTMGIKYHTREMNEAVKSHEFRAYMSKNREDEDETVEVAHIFKFGTLYTKKHEMEHEGSGRKKEEIHMNSYGMGIYRLLNVLVYNNFDKYGIKLPQVVAPYDIAIISCNEDTEAAVAVKNFLLMKGLSVVLDIRDISIKDKFADMKRIGVPHLLLLSDIFQSKEVNVPGAELVAALSEGCKVSNYYNLGQSNENITAKNQECSIKKYLNMRVEYHPRITNDSFIIPVRGFIEILKIYKYMFKRVLYLVGTVIHIAPTRVITTFLRLSYVCLATIKYPYITHLSLNFIYGDVRLSFDYLLIWLLT</sequence>
<dbReference type="GeneID" id="15803417"/>
<evidence type="ECO:0000256" key="4">
    <source>
        <dbReference type="ARBA" id="ARBA00023146"/>
    </source>
</evidence>
<keyword evidence="4 7" id="KW-0030">Aminoacyl-tRNA synthetase</keyword>
<evidence type="ECO:0000256" key="3">
    <source>
        <dbReference type="ARBA" id="ARBA00022840"/>
    </source>
</evidence>
<evidence type="ECO:0000259" key="6">
    <source>
        <dbReference type="PROSITE" id="PS50862"/>
    </source>
</evidence>
<organism evidence="7 8">
    <name type="scientific">Theileria equi strain WA</name>
    <dbReference type="NCBI Taxonomy" id="1537102"/>
    <lineage>
        <taxon>Eukaryota</taxon>
        <taxon>Sar</taxon>
        <taxon>Alveolata</taxon>
        <taxon>Apicomplexa</taxon>
        <taxon>Aconoidasida</taxon>
        <taxon>Piroplasmida</taxon>
        <taxon>Theileriidae</taxon>
        <taxon>Theileria</taxon>
    </lineage>
</organism>
<evidence type="ECO:0000256" key="1">
    <source>
        <dbReference type="ARBA" id="ARBA00022598"/>
    </source>
</evidence>
<keyword evidence="5" id="KW-0732">Signal</keyword>
<dbReference type="VEuPathDB" id="PiroplasmaDB:BEWA_017540"/>
<name>L0AUL3_THEEQ</name>
<dbReference type="AlphaFoldDB" id="L0AUL3"/>
<dbReference type="KEGG" id="beq:BEWA_017540"/>
<dbReference type="EC" id="6.1.1.15" evidence="7"/>
<dbReference type="Pfam" id="PF03129">
    <property type="entry name" value="HGTP_anticodon"/>
    <property type="match status" value="1"/>
</dbReference>
<keyword evidence="2" id="KW-0547">Nucleotide-binding</keyword>
<dbReference type="Proteomes" id="UP000031512">
    <property type="component" value="Chromosome 1"/>
</dbReference>
<keyword evidence="1 7" id="KW-0436">Ligase</keyword>
<feature type="chain" id="PRO_5003939807" evidence="5">
    <location>
        <begin position="21"/>
        <end position="537"/>
    </location>
</feature>
<protein>
    <submittedName>
        <fullName evidence="7">Prolyl-tRNA synthetase, putative</fullName>
        <ecNumber evidence="7">6.1.1.15</ecNumber>
    </submittedName>
</protein>
<keyword evidence="3" id="KW-0067">ATP-binding</keyword>
<evidence type="ECO:0000313" key="7">
    <source>
        <dbReference type="EMBL" id="AFZ78913.1"/>
    </source>
</evidence>
<dbReference type="InterPro" id="IPR045864">
    <property type="entry name" value="aa-tRNA-synth_II/BPL/LPL"/>
</dbReference>
<dbReference type="SUPFAM" id="SSF52954">
    <property type="entry name" value="Class II aaRS ABD-related"/>
    <property type="match status" value="1"/>
</dbReference>
<dbReference type="GO" id="GO:0004827">
    <property type="term" value="F:proline-tRNA ligase activity"/>
    <property type="evidence" value="ECO:0007669"/>
    <property type="project" value="UniProtKB-EC"/>
</dbReference>
<dbReference type="PANTHER" id="PTHR42753">
    <property type="entry name" value="MITOCHONDRIAL RIBOSOME PROTEIN L39/PROLYL-TRNA LIGASE FAMILY MEMBER"/>
    <property type="match status" value="1"/>
</dbReference>
<dbReference type="RefSeq" id="XP_004828579.1">
    <property type="nucleotide sequence ID" value="XM_004828522.1"/>
</dbReference>
<proteinExistence type="predicted"/>
<dbReference type="InterPro" id="IPR002314">
    <property type="entry name" value="aa-tRNA-synt_IIb"/>
</dbReference>
<dbReference type="EMBL" id="CP001669">
    <property type="protein sequence ID" value="AFZ78913.1"/>
    <property type="molecule type" value="Genomic_DNA"/>
</dbReference>
<keyword evidence="8" id="KW-1185">Reference proteome</keyword>
<feature type="signal peptide" evidence="5">
    <location>
        <begin position="1"/>
        <end position="20"/>
    </location>
</feature>